<evidence type="ECO:0000256" key="4">
    <source>
        <dbReference type="ARBA" id="ARBA00012903"/>
    </source>
</evidence>
<feature type="region of interest" description="Disordered" evidence="15">
    <location>
        <begin position="303"/>
        <end position="476"/>
    </location>
</feature>
<feature type="region of interest" description="Disordered" evidence="15">
    <location>
        <begin position="41"/>
        <end position="112"/>
    </location>
</feature>
<dbReference type="OrthoDB" id="271628at2759"/>
<dbReference type="PANTHER" id="PTHR10807">
    <property type="entry name" value="MYOTUBULARIN-RELATED"/>
    <property type="match status" value="1"/>
</dbReference>
<dbReference type="PANTHER" id="PTHR10807:SF128">
    <property type="entry name" value="PHOSPHATIDYLINOSITOL-3,5-BISPHOSPHATE 3-PHOSPHATASE"/>
    <property type="match status" value="1"/>
</dbReference>
<dbReference type="SUPFAM" id="SSF57903">
    <property type="entry name" value="FYVE/PHD zinc finger"/>
    <property type="match status" value="1"/>
</dbReference>
<feature type="active site" description="Phosphocysteine intermediate" evidence="12">
    <location>
        <position position="1137"/>
    </location>
</feature>
<keyword evidence="20" id="KW-1185">Reference proteome</keyword>
<evidence type="ECO:0000256" key="5">
    <source>
        <dbReference type="ARBA" id="ARBA00022490"/>
    </source>
</evidence>
<dbReference type="CDD" id="cd14507">
    <property type="entry name" value="PTP-MTM-like"/>
    <property type="match status" value="1"/>
</dbReference>
<dbReference type="InterPro" id="IPR016130">
    <property type="entry name" value="Tyr_Pase_AS"/>
</dbReference>
<feature type="compositionally biased region" description="Polar residues" evidence="15">
    <location>
        <begin position="1331"/>
        <end position="1347"/>
    </location>
</feature>
<organism evidence="19 20">
    <name type="scientific">Pythium oligandrum</name>
    <name type="common">Mycoparasitic fungus</name>
    <dbReference type="NCBI Taxonomy" id="41045"/>
    <lineage>
        <taxon>Eukaryota</taxon>
        <taxon>Sar</taxon>
        <taxon>Stramenopiles</taxon>
        <taxon>Oomycota</taxon>
        <taxon>Peronosporomycetes</taxon>
        <taxon>Pythiales</taxon>
        <taxon>Pythiaceae</taxon>
        <taxon>Pythium</taxon>
    </lineage>
</organism>
<feature type="compositionally biased region" description="Basic and acidic residues" evidence="15">
    <location>
        <begin position="150"/>
        <end position="160"/>
    </location>
</feature>
<dbReference type="InterPro" id="IPR010569">
    <property type="entry name" value="Myotubularin-like_Pase_dom"/>
</dbReference>
<evidence type="ECO:0000256" key="7">
    <source>
        <dbReference type="ARBA" id="ARBA00022771"/>
    </source>
</evidence>
<proteinExistence type="inferred from homology"/>
<feature type="compositionally biased region" description="Basic residues" evidence="15">
    <location>
        <begin position="426"/>
        <end position="437"/>
    </location>
</feature>
<dbReference type="Gene3D" id="2.30.29.30">
    <property type="entry name" value="Pleckstrin-homology domain (PH domain)/Phosphotyrosine-binding domain (PTB)"/>
    <property type="match status" value="1"/>
</dbReference>
<dbReference type="EMBL" id="SPLM01000040">
    <property type="protein sequence ID" value="TMW64252.1"/>
    <property type="molecule type" value="Genomic_DNA"/>
</dbReference>
<feature type="compositionally biased region" description="Basic and acidic residues" evidence="15">
    <location>
        <begin position="1"/>
        <end position="20"/>
    </location>
</feature>
<dbReference type="GO" id="GO:0005737">
    <property type="term" value="C:cytoplasm"/>
    <property type="evidence" value="ECO:0007669"/>
    <property type="project" value="UniProtKB-SubCell"/>
</dbReference>
<feature type="compositionally biased region" description="Polar residues" evidence="15">
    <location>
        <begin position="438"/>
        <end position="447"/>
    </location>
</feature>
<dbReference type="InterPro" id="IPR017907">
    <property type="entry name" value="Znf_RING_CS"/>
</dbReference>
<evidence type="ECO:0000256" key="1">
    <source>
        <dbReference type="ARBA" id="ARBA00004184"/>
    </source>
</evidence>
<evidence type="ECO:0000256" key="6">
    <source>
        <dbReference type="ARBA" id="ARBA00022723"/>
    </source>
</evidence>
<feature type="compositionally biased region" description="Acidic residues" evidence="15">
    <location>
        <begin position="89"/>
        <end position="112"/>
    </location>
</feature>
<dbReference type="GO" id="GO:0052629">
    <property type="term" value="F:phosphatidylinositol-3,5-bisphosphate 3-phosphatase activity"/>
    <property type="evidence" value="ECO:0007669"/>
    <property type="project" value="UniProtKB-EC"/>
</dbReference>
<dbReference type="InterPro" id="IPR017455">
    <property type="entry name" value="Znf_FYVE-rel"/>
</dbReference>
<feature type="domain" description="Myotubularin phosphatase" evidence="18">
    <location>
        <begin position="906"/>
        <end position="1300"/>
    </location>
</feature>
<feature type="domain" description="FYVE-type" evidence="17">
    <location>
        <begin position="179"/>
        <end position="236"/>
    </location>
</feature>
<feature type="compositionally biased region" description="Basic and acidic residues" evidence="15">
    <location>
        <begin position="1348"/>
        <end position="1365"/>
    </location>
</feature>
<dbReference type="SUPFAM" id="SSF52799">
    <property type="entry name" value="(Phosphotyrosine protein) phosphatases II"/>
    <property type="match status" value="1"/>
</dbReference>
<keyword evidence="10" id="KW-0472">Membrane</keyword>
<evidence type="ECO:0000256" key="3">
    <source>
        <dbReference type="ARBA" id="ARBA00007471"/>
    </source>
</evidence>
<dbReference type="InterPro" id="IPR013083">
    <property type="entry name" value="Znf_RING/FYVE/PHD"/>
</dbReference>
<dbReference type="Pfam" id="PF01363">
    <property type="entry name" value="FYVE"/>
    <property type="match status" value="1"/>
</dbReference>
<dbReference type="SUPFAM" id="SSF50729">
    <property type="entry name" value="PH domain-like"/>
    <property type="match status" value="1"/>
</dbReference>
<evidence type="ECO:0000259" key="18">
    <source>
        <dbReference type="PROSITE" id="PS51339"/>
    </source>
</evidence>
<dbReference type="InterPro" id="IPR000306">
    <property type="entry name" value="Znf_FYVE"/>
</dbReference>
<feature type="compositionally biased region" description="Acidic residues" evidence="15">
    <location>
        <begin position="68"/>
        <end position="82"/>
    </location>
</feature>
<evidence type="ECO:0000256" key="15">
    <source>
        <dbReference type="SAM" id="MobiDB-lite"/>
    </source>
</evidence>
<dbReference type="InterPro" id="IPR000387">
    <property type="entry name" value="Tyr_Pase_dom"/>
</dbReference>
<evidence type="ECO:0000256" key="8">
    <source>
        <dbReference type="ARBA" id="ARBA00022801"/>
    </source>
</evidence>
<keyword evidence="7 14" id="KW-0863">Zinc-finger</keyword>
<feature type="compositionally biased region" description="Low complexity" evidence="15">
    <location>
        <begin position="448"/>
        <end position="460"/>
    </location>
</feature>
<dbReference type="InterPro" id="IPR011011">
    <property type="entry name" value="Znf_FYVE_PHD"/>
</dbReference>
<dbReference type="InterPro" id="IPR030564">
    <property type="entry name" value="Myotubularin"/>
</dbReference>
<keyword evidence="5" id="KW-0963">Cytoplasm</keyword>
<evidence type="ECO:0000256" key="14">
    <source>
        <dbReference type="PROSITE-ProRule" id="PRU00091"/>
    </source>
</evidence>
<evidence type="ECO:0000313" key="20">
    <source>
        <dbReference type="Proteomes" id="UP000794436"/>
    </source>
</evidence>
<dbReference type="PROSITE" id="PS00518">
    <property type="entry name" value="ZF_RING_1"/>
    <property type="match status" value="1"/>
</dbReference>
<evidence type="ECO:0000313" key="19">
    <source>
        <dbReference type="EMBL" id="TMW64252.1"/>
    </source>
</evidence>
<feature type="region of interest" description="Disordered" evidence="15">
    <location>
        <begin position="1"/>
        <end position="25"/>
    </location>
</feature>
<keyword evidence="8" id="KW-0378">Hydrolase</keyword>
<dbReference type="PROSITE" id="PS50056">
    <property type="entry name" value="TYR_PHOSPHATASE_2"/>
    <property type="match status" value="1"/>
</dbReference>
<sequence length="1411" mass="156812">MGAALSERDAACAREREGTAPKDPLALTQWLLERCAMERSTTTTNGHANGSAVAGRMSGSIVSNGRDVDEEEGEDVDEEEEVVVTVAEDQVEAEAAEEEEEETVDKEEEEEAVAWKNTPLESEMDTVASALEIVKDVSLKLQLTLSVLGRDRHDSTEQPKRGTTRSSTSPGVPTPNARPVASPSCAGCRRYFSAFQRARNCQSCGHLYCAKCISKQQMLPSSFGCGDQVARVCDTCSLWFQRALDQHFDILQIVQRTNLVKQQSVDSSYGTVARSESIDLPIDPKEWGPSSPQSVSGALLIDDSSEKPEPSIRRHRHSIAAVERPRRASKPWFGGNLRAMHVGDRQPTRKSTLENNPVIPNDAARPNGLTKSEESVPDDLRNLDTGVAESSEGEEGNGEAGERRSGSAGDSEQTAVENEVIGVKIKSARVQRRKGRRSTSFDYTNLHSSLSPRSPSSSSLVASDAGDTASGRSSAHERLSFNGKKCFDDSDIVDDQRQAQMDEAAPRSDRGVNGAVVRFAVYDVGSKDSQSLKRALVRFGKKNIVLDRYTLEVDYHQGIVRVKSVFMHRFWWFRCDAVEDVSFQGTDGVAKVILSRQSGHGSHTVEWEFGSDAERHEFKEIVDELKSSSVKPIRPKQHPDPEVLSSKLSHHLGSEFSDISNVVDGVTLSAEEPCRPSTPDALLQGEKKVSGPDVPVTLLIGPSGDFVEASALWGRVRGTLLVTNYRVLFKRLDKRSVCWGISYVPLFSVISASVTHANGRKPRSALSLQFPGLPILVLVCKDARVMRLEIEGQSAAAYEKAQMLGSLISQMADAAQRWREYEVDLTSFPKEGENTIIGSVDRPLYDQNNDGSGGPLLSPRSIATSASPVIRPNALSSPEQTLSPLERSDAFAYYYSVGTIESEYNGWKIYTDEREFKRQIAADPAAQPFLKFYQNSRGTMCKSYPTKLLVPASMNSTTLAKVAEFRAKNRLPVITYYHRKNRCVLVRSGQPLLGNLLSGSSSLSDQLLINTYRRLPEIITTQSNSAPSSRPIYIFDARKLKASTGNRLIGKGGVETPQDYVGAVVYHLNIANMYRMQSSFQALLKLVLPGGVDDHEKAWLSSLEATQWLNHVRLVLEGAVKIARVLELEGSSVLVHCSDGWDRTSQLTALAQLMIDPYYRTIRGFAVLVEKDWCAFGHKFSERLGSDRNKDPNRAKSSPIMFQFLDAVWQILRQNASAFEFNEQFLLHIANSLTSGLYGTFMYDSRLQRDVNRLDESTISVWTPVLLSQKKYLNPSYVPVDRAIWPWTSPQMMRLWEGYFFQYHPKYHDCRWIPSLVHLGGRPEAKKKSNSVKGRSASESNESTQQKNELHDDSTIEIMSRDRFGSVDITSSQSRSETDEYRSQASSQSSFRSQRSQKKPPPMHKIFLFKS</sequence>
<dbReference type="PROSITE" id="PS50178">
    <property type="entry name" value="ZF_FYVE"/>
    <property type="match status" value="1"/>
</dbReference>
<dbReference type="EC" id="3.1.3.95" evidence="4"/>
<gene>
    <name evidence="19" type="ORF">Poli38472_012874</name>
</gene>
<keyword evidence="6" id="KW-0479">Metal-binding</keyword>
<dbReference type="SMART" id="SM00064">
    <property type="entry name" value="FYVE"/>
    <property type="match status" value="1"/>
</dbReference>
<evidence type="ECO:0000256" key="9">
    <source>
        <dbReference type="ARBA" id="ARBA00022833"/>
    </source>
</evidence>
<accession>A0A8K1CIV7</accession>
<dbReference type="InterPro" id="IPR029021">
    <property type="entry name" value="Prot-tyrosine_phosphatase-like"/>
</dbReference>
<comment type="subcellular location">
    <subcellularLocation>
        <location evidence="2">Cytoplasm</location>
    </subcellularLocation>
    <subcellularLocation>
        <location evidence="1">Endomembrane system</location>
        <topology evidence="1">Peripheral membrane protein</topology>
    </subcellularLocation>
</comment>
<evidence type="ECO:0000256" key="13">
    <source>
        <dbReference type="PIRSR" id="PIRSR630564-2"/>
    </source>
</evidence>
<evidence type="ECO:0000259" key="17">
    <source>
        <dbReference type="PROSITE" id="PS50178"/>
    </source>
</evidence>
<evidence type="ECO:0000256" key="11">
    <source>
        <dbReference type="ARBA" id="ARBA00032571"/>
    </source>
</evidence>
<keyword evidence="9" id="KW-0862">Zinc</keyword>
<feature type="domain" description="Tyrosine specific protein phosphatases" evidence="16">
    <location>
        <begin position="1106"/>
        <end position="1150"/>
    </location>
</feature>
<dbReference type="Proteomes" id="UP000794436">
    <property type="component" value="Unassembled WGS sequence"/>
</dbReference>
<dbReference type="Pfam" id="PF06602">
    <property type="entry name" value="Myotub-related"/>
    <property type="match status" value="1"/>
</dbReference>
<evidence type="ECO:0000256" key="2">
    <source>
        <dbReference type="ARBA" id="ARBA00004496"/>
    </source>
</evidence>
<feature type="compositionally biased region" description="Basic and acidic residues" evidence="15">
    <location>
        <begin position="371"/>
        <end position="382"/>
    </location>
</feature>
<dbReference type="InterPro" id="IPR011993">
    <property type="entry name" value="PH-like_dom_sf"/>
</dbReference>
<dbReference type="GO" id="GO:0012505">
    <property type="term" value="C:endomembrane system"/>
    <property type="evidence" value="ECO:0007669"/>
    <property type="project" value="UniProtKB-SubCell"/>
</dbReference>
<evidence type="ECO:0000256" key="10">
    <source>
        <dbReference type="ARBA" id="ARBA00023136"/>
    </source>
</evidence>
<feature type="compositionally biased region" description="Low complexity" evidence="15">
    <location>
        <begin position="1383"/>
        <end position="1394"/>
    </location>
</feature>
<comment type="caution">
    <text evidence="19">The sequence shown here is derived from an EMBL/GenBank/DDBJ whole genome shotgun (WGS) entry which is preliminary data.</text>
</comment>
<dbReference type="PROSITE" id="PS51339">
    <property type="entry name" value="PPASE_MYOTUBULARIN"/>
    <property type="match status" value="1"/>
</dbReference>
<dbReference type="PROSITE" id="PS00383">
    <property type="entry name" value="TYR_PHOSPHATASE_1"/>
    <property type="match status" value="1"/>
</dbReference>
<dbReference type="Gene3D" id="3.30.40.10">
    <property type="entry name" value="Zinc/RING finger domain, C3HC4 (zinc finger)"/>
    <property type="match status" value="1"/>
</dbReference>
<feature type="binding site" evidence="13">
    <location>
        <begin position="1137"/>
        <end position="1143"/>
    </location>
    <ligand>
        <name>substrate</name>
    </ligand>
</feature>
<name>A0A8K1CIV7_PYTOL</name>
<comment type="similarity">
    <text evidence="3">Belongs to the protein-tyrosine phosphatase family. Non-receptor class myotubularin subfamily.</text>
</comment>
<protein>
    <recommendedName>
        <fullName evidence="4">phosphatidylinositol-3,5-bisphosphate 3-phosphatase</fullName>
        <ecNumber evidence="4">3.1.3.95</ecNumber>
    </recommendedName>
    <alternativeName>
        <fullName evidence="11">Phosphatidylinositol-3,5-bisphosphate 3-phosphatase</fullName>
    </alternativeName>
</protein>
<feature type="region of interest" description="Disordered" evidence="15">
    <location>
        <begin position="1323"/>
        <end position="1411"/>
    </location>
</feature>
<feature type="region of interest" description="Disordered" evidence="15">
    <location>
        <begin position="150"/>
        <end position="183"/>
    </location>
</feature>
<dbReference type="GO" id="GO:0008270">
    <property type="term" value="F:zinc ion binding"/>
    <property type="evidence" value="ECO:0007669"/>
    <property type="project" value="UniProtKB-KW"/>
</dbReference>
<evidence type="ECO:0000256" key="12">
    <source>
        <dbReference type="PIRSR" id="PIRSR630564-1"/>
    </source>
</evidence>
<reference evidence="19" key="1">
    <citation type="submission" date="2019-03" db="EMBL/GenBank/DDBJ databases">
        <title>Long read genome sequence of the mycoparasitic Pythium oligandrum ATCC 38472 isolated from sugarbeet rhizosphere.</title>
        <authorList>
            <person name="Gaulin E."/>
        </authorList>
    </citation>
    <scope>NUCLEOTIDE SEQUENCE</scope>
    <source>
        <strain evidence="19">ATCC 38472_TT</strain>
    </source>
</reference>
<evidence type="ECO:0000259" key="16">
    <source>
        <dbReference type="PROSITE" id="PS50056"/>
    </source>
</evidence>